<comment type="function">
    <text evidence="5">Modulates RecA activity.</text>
</comment>
<dbReference type="InterPro" id="IPR053926">
    <property type="entry name" value="RecX_HTH_1st"/>
</dbReference>
<evidence type="ECO:0000313" key="8">
    <source>
        <dbReference type="EMBL" id="MBB5263833.1"/>
    </source>
</evidence>
<evidence type="ECO:0000256" key="2">
    <source>
        <dbReference type="ARBA" id="ARBA00009695"/>
    </source>
</evidence>
<evidence type="ECO:0000259" key="6">
    <source>
        <dbReference type="Pfam" id="PF02631"/>
    </source>
</evidence>
<dbReference type="GO" id="GO:0005737">
    <property type="term" value="C:cytoplasm"/>
    <property type="evidence" value="ECO:0007669"/>
    <property type="project" value="UniProtKB-SubCell"/>
</dbReference>
<dbReference type="AlphaFoldDB" id="A0A7W8H8U0"/>
<evidence type="ECO:0000313" key="9">
    <source>
        <dbReference type="Proteomes" id="UP000543642"/>
    </source>
</evidence>
<proteinExistence type="inferred from homology"/>
<keyword evidence="9" id="KW-1185">Reference proteome</keyword>
<dbReference type="RefSeq" id="WP_183771972.1">
    <property type="nucleotide sequence ID" value="NZ_JACHFW010000002.1"/>
</dbReference>
<dbReference type="Proteomes" id="UP000543642">
    <property type="component" value="Unassembled WGS sequence"/>
</dbReference>
<dbReference type="HAMAP" id="MF_01114">
    <property type="entry name" value="RecX"/>
    <property type="match status" value="1"/>
</dbReference>
<keyword evidence="4 5" id="KW-0963">Cytoplasm</keyword>
<evidence type="ECO:0000256" key="4">
    <source>
        <dbReference type="ARBA" id="ARBA00022490"/>
    </source>
</evidence>
<dbReference type="Pfam" id="PF21982">
    <property type="entry name" value="RecX_HTH1"/>
    <property type="match status" value="1"/>
</dbReference>
<comment type="similarity">
    <text evidence="2 5">Belongs to the RecX family.</text>
</comment>
<dbReference type="Gene3D" id="1.10.10.10">
    <property type="entry name" value="Winged helix-like DNA-binding domain superfamily/Winged helix DNA-binding domain"/>
    <property type="match status" value="2"/>
</dbReference>
<evidence type="ECO:0000256" key="3">
    <source>
        <dbReference type="ARBA" id="ARBA00018111"/>
    </source>
</evidence>
<dbReference type="InterPro" id="IPR053924">
    <property type="entry name" value="RecX_HTH_2nd"/>
</dbReference>
<feature type="domain" description="RecX second three-helical" evidence="6">
    <location>
        <begin position="110"/>
        <end position="149"/>
    </location>
</feature>
<name>A0A7W8H8U0_9FIRM</name>
<evidence type="ECO:0000259" key="7">
    <source>
        <dbReference type="Pfam" id="PF21982"/>
    </source>
</evidence>
<sequence length="206" mass="24389">MSSNFMIVTRMESVNRTKVRVTVDDEVSWVMPASQAETLELYEGRELSEEDYARLYETCILRPAKEKALSMLERRDYTWRELYERLTLQGFPKEAVHKALDYVQSYHYIDDERYARNYLLYHSTGKSRKMVAQTLAAKGIDPQIVETCLEEWEDSDLENIRRLYTGKFSGETDLTPEKRRKILNYFLRKGYQYGDVLSVIKEFDSI</sequence>
<evidence type="ECO:0000256" key="1">
    <source>
        <dbReference type="ARBA" id="ARBA00004496"/>
    </source>
</evidence>
<gene>
    <name evidence="5" type="primary">recX</name>
    <name evidence="8" type="ORF">HNP82_000931</name>
</gene>
<organism evidence="8 9">
    <name type="scientific">Catenibacillus scindens</name>
    <dbReference type="NCBI Taxonomy" id="673271"/>
    <lineage>
        <taxon>Bacteria</taxon>
        <taxon>Bacillati</taxon>
        <taxon>Bacillota</taxon>
        <taxon>Clostridia</taxon>
        <taxon>Lachnospirales</taxon>
        <taxon>Lachnospiraceae</taxon>
        <taxon>Catenibacillus</taxon>
    </lineage>
</organism>
<dbReference type="GO" id="GO:0006282">
    <property type="term" value="P:regulation of DNA repair"/>
    <property type="evidence" value="ECO:0007669"/>
    <property type="project" value="UniProtKB-UniRule"/>
</dbReference>
<dbReference type="Pfam" id="PF02631">
    <property type="entry name" value="RecX_HTH2"/>
    <property type="match status" value="1"/>
</dbReference>
<reference evidence="8 9" key="1">
    <citation type="submission" date="2020-08" db="EMBL/GenBank/DDBJ databases">
        <title>Genomic Encyclopedia of Type Strains, Phase IV (KMG-IV): sequencing the most valuable type-strain genomes for metagenomic binning, comparative biology and taxonomic classification.</title>
        <authorList>
            <person name="Goeker M."/>
        </authorList>
    </citation>
    <scope>NUCLEOTIDE SEQUENCE [LARGE SCALE GENOMIC DNA]</scope>
    <source>
        <strain evidence="8 9">DSM 106146</strain>
    </source>
</reference>
<feature type="domain" description="RecX first three-helical" evidence="7">
    <location>
        <begin position="64"/>
        <end position="102"/>
    </location>
</feature>
<dbReference type="PANTHER" id="PTHR33602">
    <property type="entry name" value="REGULATORY PROTEIN RECX FAMILY PROTEIN"/>
    <property type="match status" value="1"/>
</dbReference>
<dbReference type="InterPro" id="IPR003783">
    <property type="entry name" value="Regulatory_RecX"/>
</dbReference>
<accession>A0A7W8H8U0</accession>
<dbReference type="PANTHER" id="PTHR33602:SF1">
    <property type="entry name" value="REGULATORY PROTEIN RECX FAMILY PROTEIN"/>
    <property type="match status" value="1"/>
</dbReference>
<protein>
    <recommendedName>
        <fullName evidence="3 5">Regulatory protein RecX</fullName>
    </recommendedName>
</protein>
<evidence type="ECO:0000256" key="5">
    <source>
        <dbReference type="HAMAP-Rule" id="MF_01114"/>
    </source>
</evidence>
<dbReference type="EMBL" id="JACHFW010000002">
    <property type="protein sequence ID" value="MBB5263833.1"/>
    <property type="molecule type" value="Genomic_DNA"/>
</dbReference>
<comment type="caution">
    <text evidence="8">The sequence shown here is derived from an EMBL/GenBank/DDBJ whole genome shotgun (WGS) entry which is preliminary data.</text>
</comment>
<dbReference type="InterPro" id="IPR036388">
    <property type="entry name" value="WH-like_DNA-bd_sf"/>
</dbReference>
<comment type="subcellular location">
    <subcellularLocation>
        <location evidence="1 5">Cytoplasm</location>
    </subcellularLocation>
</comment>